<dbReference type="InterPro" id="IPR000566">
    <property type="entry name" value="Lipocln_cytosolic_FA-bd_dom"/>
</dbReference>
<keyword evidence="2" id="KW-0494">Milk protein</keyword>
<evidence type="ECO:0000256" key="4">
    <source>
        <dbReference type="SAM" id="SignalP"/>
    </source>
</evidence>
<comment type="similarity">
    <text evidence="1 3">Belongs to the calycin superfamily. Lipocalin family.</text>
</comment>
<organism evidence="6 7">
    <name type="scientific">Phascolarctos cinereus</name>
    <name type="common">Koala</name>
    <dbReference type="NCBI Taxonomy" id="38626"/>
    <lineage>
        <taxon>Eukaryota</taxon>
        <taxon>Metazoa</taxon>
        <taxon>Chordata</taxon>
        <taxon>Craniata</taxon>
        <taxon>Vertebrata</taxon>
        <taxon>Euteleostomi</taxon>
        <taxon>Mammalia</taxon>
        <taxon>Metatheria</taxon>
        <taxon>Diprotodontia</taxon>
        <taxon>Phascolarctidae</taxon>
        <taxon>Phascolarctos</taxon>
    </lineage>
</organism>
<dbReference type="InterPro" id="IPR022272">
    <property type="entry name" value="Lipocalin_CS"/>
</dbReference>
<gene>
    <name evidence="7" type="primary">LOC110205092</name>
</gene>
<feature type="signal peptide" evidence="4">
    <location>
        <begin position="1"/>
        <end position="24"/>
    </location>
</feature>
<dbReference type="PANTHER" id="PTHR11430:SF77">
    <property type="entry name" value="LIPOCALIN-LIKE 1 PROTEIN"/>
    <property type="match status" value="1"/>
</dbReference>
<evidence type="ECO:0000313" key="6">
    <source>
        <dbReference type="Proteomes" id="UP000515140"/>
    </source>
</evidence>
<sequence length="186" mass="20826">MGGEMWGIRIAVVLLSVGQAPICTFQVQNNITSMPDLNISQVKGPWYFISLAMNEKLSDLEREDVNMSLIVLYPFTNGSVNLQTAITSSDEVCIEVNTTYTKGNKSGQYRSNDGSPCYFHVVDTDYENYGIIYIGNSENKDDFQVKLYGRTKVVTDEGLKKFQEVTKSLGILRENVIMLHRLAACS</sequence>
<dbReference type="GeneID" id="110205092"/>
<dbReference type="KEGG" id="pcw:110205092"/>
<evidence type="ECO:0000256" key="2">
    <source>
        <dbReference type="ARBA" id="ARBA00022743"/>
    </source>
</evidence>
<dbReference type="PROSITE" id="PS00213">
    <property type="entry name" value="LIPOCALIN"/>
    <property type="match status" value="1"/>
</dbReference>
<proteinExistence type="inferred from homology"/>
<evidence type="ECO:0000256" key="3">
    <source>
        <dbReference type="RuleBase" id="RU003695"/>
    </source>
</evidence>
<dbReference type="PRINTS" id="PR01254">
    <property type="entry name" value="PGNDSYNTHASE"/>
</dbReference>
<dbReference type="Gene3D" id="2.40.128.20">
    <property type="match status" value="1"/>
</dbReference>
<accession>A0A6P5JX87</accession>
<dbReference type="Pfam" id="PF00061">
    <property type="entry name" value="Lipocalin"/>
    <property type="match status" value="1"/>
</dbReference>
<dbReference type="InParanoid" id="A0A6P5JX87"/>
<dbReference type="PRINTS" id="PR00179">
    <property type="entry name" value="LIPOCALIN"/>
</dbReference>
<dbReference type="AlphaFoldDB" id="A0A6P5JX87"/>
<reference evidence="7" key="1">
    <citation type="submission" date="2025-08" db="UniProtKB">
        <authorList>
            <consortium name="RefSeq"/>
        </authorList>
    </citation>
    <scope>IDENTIFICATION</scope>
    <source>
        <tissue evidence="7">Spleen</tissue>
    </source>
</reference>
<protein>
    <submittedName>
        <fullName evidence="7">Major urinary protein 20-like</fullName>
    </submittedName>
</protein>
<evidence type="ECO:0000256" key="1">
    <source>
        <dbReference type="ARBA" id="ARBA00006889"/>
    </source>
</evidence>
<dbReference type="GO" id="GO:0036094">
    <property type="term" value="F:small molecule binding"/>
    <property type="evidence" value="ECO:0007669"/>
    <property type="project" value="InterPro"/>
</dbReference>
<dbReference type="RefSeq" id="XP_020837051.1">
    <property type="nucleotide sequence ID" value="XM_020981392.1"/>
</dbReference>
<dbReference type="InterPro" id="IPR002345">
    <property type="entry name" value="Lipocalin"/>
</dbReference>
<feature type="chain" id="PRO_5027567851" evidence="4">
    <location>
        <begin position="25"/>
        <end position="186"/>
    </location>
</feature>
<dbReference type="InterPro" id="IPR012674">
    <property type="entry name" value="Calycin"/>
</dbReference>
<evidence type="ECO:0000259" key="5">
    <source>
        <dbReference type="Pfam" id="PF00061"/>
    </source>
</evidence>
<feature type="domain" description="Lipocalin/cytosolic fatty-acid binding" evidence="5">
    <location>
        <begin position="44"/>
        <end position="178"/>
    </location>
</feature>
<dbReference type="PANTHER" id="PTHR11430">
    <property type="entry name" value="LIPOCALIN"/>
    <property type="match status" value="1"/>
</dbReference>
<keyword evidence="4" id="KW-0732">Signal</keyword>
<evidence type="ECO:0000313" key="7">
    <source>
        <dbReference type="RefSeq" id="XP_020837051.1"/>
    </source>
</evidence>
<name>A0A6P5JX87_PHACI</name>
<dbReference type="Proteomes" id="UP000515140">
    <property type="component" value="Unplaced"/>
</dbReference>
<dbReference type="SUPFAM" id="SSF50814">
    <property type="entry name" value="Lipocalins"/>
    <property type="match status" value="1"/>
</dbReference>
<keyword evidence="6" id="KW-1185">Reference proteome</keyword>